<dbReference type="STRING" id="1454201.NMS_2012"/>
<protein>
    <submittedName>
        <fullName evidence="1">Mlr3260 protein</fullName>
    </submittedName>
</protein>
<evidence type="ECO:0000313" key="1">
    <source>
        <dbReference type="EMBL" id="BAO56021.1"/>
    </source>
</evidence>
<name>W8W0B2_9FLAO</name>
<dbReference type="Pfam" id="PF11294">
    <property type="entry name" value="DUF3095"/>
    <property type="match status" value="1"/>
</dbReference>
<dbReference type="Proteomes" id="UP000031760">
    <property type="component" value="Chromosome"/>
</dbReference>
<sequence length="388" mass="44271">MTIDRTDYFYSDLHVFTGALPEIYSNPRSFSKVPDAWNIVVTDVENSTDAVKNGRQQEVNLAATGSIVACINISRDAGLEIPFFFGGDGATLLIPDKILQDCLHALSLHRERCLTSFGFHLRVGYRTVHQMRSQGCQLHISKFKRNLYHVMPLIVGDALQRAENEIKGNEPQDFGIEELQTRMLNLEGMECKWDKISPPKDENEVLSLIIHATDVLYQHDAYSAILKRIDEIYGEDTERNPVSLKHLKMVNRFNQLKNEVKIKYATSDLRKMISSFARSMFGKLYIKFTEKGRNYLTELIQLTEVLLLDGSINTVITGSIEQREQLFEMLDNMERNQQISYGFYSSKSSILSCYVTAIDDYHIHFLDGDNGGYTQASKILKKKLRATG</sequence>
<dbReference type="OrthoDB" id="5342145at2"/>
<dbReference type="KEGG" id="nmf:NMS_2012"/>
<dbReference type="RefSeq" id="WP_041496519.1">
    <property type="nucleotide sequence ID" value="NZ_AP014548.1"/>
</dbReference>
<proteinExistence type="predicted"/>
<dbReference type="InterPro" id="IPR021445">
    <property type="entry name" value="DUF3095"/>
</dbReference>
<evidence type="ECO:0000313" key="2">
    <source>
        <dbReference type="Proteomes" id="UP000031760"/>
    </source>
</evidence>
<gene>
    <name evidence="1" type="ORF">NMS_2012</name>
</gene>
<keyword evidence="2" id="KW-1185">Reference proteome</keyword>
<accession>W8W0B2</accession>
<reference evidence="1 2" key="1">
    <citation type="journal article" date="2014" name="Proc. Natl. Acad. Sci. U.S.A.">
        <title>Functional characterization of flavobacteria rhodopsins reveals a unique class of light-driven chloride pump in bacteria.</title>
        <authorList>
            <person name="Yoshizawa S."/>
            <person name="Kumagai Y."/>
            <person name="Kim H."/>
            <person name="Ogura Y."/>
            <person name="Hayashi T."/>
            <person name="Iwasaki W."/>
            <person name="DeLong E.F."/>
            <person name="Kogure K."/>
        </authorList>
    </citation>
    <scope>NUCLEOTIDE SEQUENCE [LARGE SCALE GENOMIC DNA]</scope>
    <source>
        <strain evidence="1 2">S1-08</strain>
    </source>
</reference>
<dbReference type="HOGENOM" id="CLU_724956_0_0_10"/>
<organism evidence="1 2">
    <name type="scientific">Nonlabens marinus S1-08</name>
    <dbReference type="NCBI Taxonomy" id="1454201"/>
    <lineage>
        <taxon>Bacteria</taxon>
        <taxon>Pseudomonadati</taxon>
        <taxon>Bacteroidota</taxon>
        <taxon>Flavobacteriia</taxon>
        <taxon>Flavobacteriales</taxon>
        <taxon>Flavobacteriaceae</taxon>
        <taxon>Nonlabens</taxon>
    </lineage>
</organism>
<dbReference type="AlphaFoldDB" id="W8W0B2"/>
<dbReference type="EMBL" id="AP014548">
    <property type="protein sequence ID" value="BAO56021.1"/>
    <property type="molecule type" value="Genomic_DNA"/>
</dbReference>